<reference evidence="3 4" key="2">
    <citation type="submission" date="2024-10" db="EMBL/GenBank/DDBJ databases">
        <authorList>
            <person name="Ryan C."/>
        </authorList>
    </citation>
    <scope>NUCLEOTIDE SEQUENCE [LARGE SCALE GENOMIC DNA]</scope>
</reference>
<evidence type="ECO:0000313" key="4">
    <source>
        <dbReference type="Proteomes" id="UP001497457"/>
    </source>
</evidence>
<keyword evidence="2" id="KW-0472">Membrane</keyword>
<evidence type="ECO:0000313" key="3">
    <source>
        <dbReference type="EMBL" id="CAL5031914.1"/>
    </source>
</evidence>
<feature type="transmembrane region" description="Helical" evidence="2">
    <location>
        <begin position="40"/>
        <end position="62"/>
    </location>
</feature>
<gene>
    <name evidence="3" type="ORF">URODEC1_LOCUS81985</name>
</gene>
<keyword evidence="2" id="KW-0812">Transmembrane</keyword>
<dbReference type="AlphaFoldDB" id="A0ABC9D6G4"/>
<evidence type="ECO:0000256" key="1">
    <source>
        <dbReference type="SAM" id="MobiDB-lite"/>
    </source>
</evidence>
<feature type="region of interest" description="Disordered" evidence="1">
    <location>
        <begin position="1"/>
        <end position="31"/>
    </location>
</feature>
<protein>
    <submittedName>
        <fullName evidence="3">Uncharacterized protein</fullName>
    </submittedName>
</protein>
<dbReference type="Proteomes" id="UP001497457">
    <property type="component" value="Chromosome 31b"/>
</dbReference>
<evidence type="ECO:0000256" key="2">
    <source>
        <dbReference type="SAM" id="Phobius"/>
    </source>
</evidence>
<dbReference type="EMBL" id="OZ075141">
    <property type="protein sequence ID" value="CAL5031914.1"/>
    <property type="molecule type" value="Genomic_DNA"/>
</dbReference>
<accession>A0ABC9D6G4</accession>
<proteinExistence type="predicted"/>
<name>A0ABC9D6G4_9POAL</name>
<organism evidence="3 4">
    <name type="scientific">Urochloa decumbens</name>
    <dbReference type="NCBI Taxonomy" id="240449"/>
    <lineage>
        <taxon>Eukaryota</taxon>
        <taxon>Viridiplantae</taxon>
        <taxon>Streptophyta</taxon>
        <taxon>Embryophyta</taxon>
        <taxon>Tracheophyta</taxon>
        <taxon>Spermatophyta</taxon>
        <taxon>Magnoliopsida</taxon>
        <taxon>Liliopsida</taxon>
        <taxon>Poales</taxon>
        <taxon>Poaceae</taxon>
        <taxon>PACMAD clade</taxon>
        <taxon>Panicoideae</taxon>
        <taxon>Panicodae</taxon>
        <taxon>Paniceae</taxon>
        <taxon>Melinidinae</taxon>
        <taxon>Urochloa</taxon>
    </lineage>
</organism>
<feature type="transmembrane region" description="Helical" evidence="2">
    <location>
        <begin position="68"/>
        <end position="87"/>
    </location>
</feature>
<reference evidence="4" key="1">
    <citation type="submission" date="2024-06" db="EMBL/GenBank/DDBJ databases">
        <authorList>
            <person name="Ryan C."/>
        </authorList>
    </citation>
    <scope>NUCLEOTIDE SEQUENCE [LARGE SCALE GENOMIC DNA]</scope>
</reference>
<keyword evidence="4" id="KW-1185">Reference proteome</keyword>
<sequence length="119" mass="12814">MGGESAEANVNKATTAAAEPAPEPSVVTDPEDDGQITNPFVLFPIIILVLYAYLVFVHFSVGGPLWEAFAWSAGEAPLFLIPLWAILKMRDDIIRYAKERSDDGTGGDLSANLLGHEIV</sequence>
<keyword evidence="2" id="KW-1133">Transmembrane helix</keyword>